<keyword evidence="5 7" id="KW-0472">Membrane</keyword>
<protein>
    <submittedName>
        <fullName evidence="8">TrbI/VirB10 family protein</fullName>
    </submittedName>
</protein>
<evidence type="ECO:0000313" key="9">
    <source>
        <dbReference type="Proteomes" id="UP001597110"/>
    </source>
</evidence>
<evidence type="ECO:0000256" key="2">
    <source>
        <dbReference type="ARBA" id="ARBA00010265"/>
    </source>
</evidence>
<evidence type="ECO:0000256" key="3">
    <source>
        <dbReference type="ARBA" id="ARBA00022692"/>
    </source>
</evidence>
<dbReference type="Gene3D" id="2.40.128.260">
    <property type="entry name" value="Type IV secretion system, VirB10/TraB/TrbI"/>
    <property type="match status" value="1"/>
</dbReference>
<evidence type="ECO:0000256" key="1">
    <source>
        <dbReference type="ARBA" id="ARBA00004167"/>
    </source>
</evidence>
<feature type="region of interest" description="Disordered" evidence="6">
    <location>
        <begin position="1"/>
        <end position="44"/>
    </location>
</feature>
<dbReference type="CDD" id="cd16429">
    <property type="entry name" value="VirB10"/>
    <property type="match status" value="1"/>
</dbReference>
<keyword evidence="4 7" id="KW-1133">Transmembrane helix</keyword>
<feature type="region of interest" description="Disordered" evidence="6">
    <location>
        <begin position="87"/>
        <end position="184"/>
    </location>
</feature>
<name>A0ABW2YHL9_9GAMM</name>
<feature type="transmembrane region" description="Helical" evidence="7">
    <location>
        <begin position="60"/>
        <end position="79"/>
    </location>
</feature>
<proteinExistence type="inferred from homology"/>
<dbReference type="EMBL" id="JBHTIF010000001">
    <property type="protein sequence ID" value="MFD0726034.1"/>
    <property type="molecule type" value="Genomic_DNA"/>
</dbReference>
<evidence type="ECO:0000256" key="6">
    <source>
        <dbReference type="SAM" id="MobiDB-lite"/>
    </source>
</evidence>
<feature type="compositionally biased region" description="Pro residues" evidence="6">
    <location>
        <begin position="121"/>
        <end position="135"/>
    </location>
</feature>
<accession>A0ABW2YHL9</accession>
<comment type="similarity">
    <text evidence="2">Belongs to the TrbI/VirB10 family.</text>
</comment>
<keyword evidence="9" id="KW-1185">Reference proteome</keyword>
<feature type="compositionally biased region" description="Basic and acidic residues" evidence="6">
    <location>
        <begin position="137"/>
        <end position="147"/>
    </location>
</feature>
<feature type="compositionally biased region" description="Low complexity" evidence="6">
    <location>
        <begin position="25"/>
        <end position="40"/>
    </location>
</feature>
<evidence type="ECO:0000313" key="8">
    <source>
        <dbReference type="EMBL" id="MFD0726034.1"/>
    </source>
</evidence>
<evidence type="ECO:0000256" key="5">
    <source>
        <dbReference type="ARBA" id="ARBA00023136"/>
    </source>
</evidence>
<sequence length="421" mass="44799">MNQNLPPNSPGQAGEYSSDDQQGSNPYYAAQQQAPQNQPNLDAGAPQLKTVESQSVNRKALMFLAGIVALLILMTLVVMKGFMSDKEEEVAKPKKEEVVIPDLPKSPGGTGPDFADVQEPQPVPVQELPPLPPQEPVQERDPRRDAAAAEAGPPEPRGPTLAERRMGMVDSGGRGGGAGPGGMPQTSPYLQAVLDAQAAQQNANAPAQAMPASETKQLVAQYLRNPDTLMVRGTYIRCVLETRIVTDYAGYTSCIITEPVYSINGRHLLLPKGSKALGRYEGEPNGPRVAVVWDRVTTPNGLDVILEGPGVDNLGGAGHPGDYNGHWFSKMSSALFISMISDAFKYAAAKNGPVTTTTGVGSGTVVEQPFESNTARTMERLANQALTKAAQRPATVTINQGTVLNIYVAKDVDFSGVVRSR</sequence>
<feature type="compositionally biased region" description="Basic and acidic residues" evidence="6">
    <location>
        <begin position="87"/>
        <end position="98"/>
    </location>
</feature>
<comment type="subcellular location">
    <subcellularLocation>
        <location evidence="1">Membrane</location>
        <topology evidence="1">Single-pass membrane protein</topology>
    </subcellularLocation>
</comment>
<evidence type="ECO:0000256" key="7">
    <source>
        <dbReference type="SAM" id="Phobius"/>
    </source>
</evidence>
<dbReference type="InterPro" id="IPR005498">
    <property type="entry name" value="T4SS_VirB10/TraB/TrbI"/>
</dbReference>
<evidence type="ECO:0000256" key="4">
    <source>
        <dbReference type="ARBA" id="ARBA00022989"/>
    </source>
</evidence>
<dbReference type="Proteomes" id="UP001597110">
    <property type="component" value="Unassembled WGS sequence"/>
</dbReference>
<reference evidence="9" key="1">
    <citation type="journal article" date="2019" name="Int. J. Syst. Evol. Microbiol.">
        <title>The Global Catalogue of Microorganisms (GCM) 10K type strain sequencing project: providing services to taxonomists for standard genome sequencing and annotation.</title>
        <authorList>
            <consortium name="The Broad Institute Genomics Platform"/>
            <consortium name="The Broad Institute Genome Sequencing Center for Infectious Disease"/>
            <person name="Wu L."/>
            <person name="Ma J."/>
        </authorList>
    </citation>
    <scope>NUCLEOTIDE SEQUENCE [LARGE SCALE GENOMIC DNA]</scope>
    <source>
        <strain evidence="9">CCUG 55585</strain>
    </source>
</reference>
<dbReference type="Pfam" id="PF03743">
    <property type="entry name" value="TrbI"/>
    <property type="match status" value="1"/>
</dbReference>
<dbReference type="InterPro" id="IPR042217">
    <property type="entry name" value="T4SS_VirB10/TrbI"/>
</dbReference>
<keyword evidence="3 7" id="KW-0812">Transmembrane</keyword>
<gene>
    <name evidence="8" type="ORF">ACFQ0E_10530</name>
</gene>
<feature type="compositionally biased region" description="Gly residues" evidence="6">
    <location>
        <begin position="170"/>
        <end position="182"/>
    </location>
</feature>
<dbReference type="RefSeq" id="WP_386823603.1">
    <property type="nucleotide sequence ID" value="NZ_JBHTIF010000001.1"/>
</dbReference>
<comment type="caution">
    <text evidence="8">The sequence shown here is derived from an EMBL/GenBank/DDBJ whole genome shotgun (WGS) entry which is preliminary data.</text>
</comment>
<organism evidence="8 9">
    <name type="scientific">Lysobacter brunescens</name>
    <dbReference type="NCBI Taxonomy" id="262323"/>
    <lineage>
        <taxon>Bacteria</taxon>
        <taxon>Pseudomonadati</taxon>
        <taxon>Pseudomonadota</taxon>
        <taxon>Gammaproteobacteria</taxon>
        <taxon>Lysobacterales</taxon>
        <taxon>Lysobacteraceae</taxon>
        <taxon>Lysobacter</taxon>
    </lineage>
</organism>